<accession>B8ES70</accession>
<keyword evidence="1" id="KW-1133">Transmembrane helix</keyword>
<dbReference type="RefSeq" id="WP_012592354.1">
    <property type="nucleotide sequence ID" value="NC_011666.1"/>
</dbReference>
<dbReference type="AlphaFoldDB" id="B8ES70"/>
<sequence length="155" mass="15867">MAQNQTATSPIEHPAPARGEIGVAALAFGLIGAPASWAAHFLMNVTIASRACFPGSQPSSLASAAALAHALILTIDGLATLTACAALAISYLAWRSTAHEKAAKQRHGSRPEHAAEVGEGRTRFIALGGILMSSVFIVAILFDTLPAIVTPACGQ</sequence>
<feature type="transmembrane region" description="Helical" evidence="1">
    <location>
        <begin position="124"/>
        <end position="142"/>
    </location>
</feature>
<dbReference type="EMBL" id="CP001280">
    <property type="protein sequence ID" value="ACK52285.1"/>
    <property type="molecule type" value="Genomic_DNA"/>
</dbReference>
<keyword evidence="3" id="KW-1185">Reference proteome</keyword>
<dbReference type="HOGENOM" id="CLU_1693453_0_0_5"/>
<dbReference type="STRING" id="395965.Msil_3382"/>
<dbReference type="OrthoDB" id="7596258at2"/>
<feature type="transmembrane region" description="Helical" evidence="1">
    <location>
        <begin position="21"/>
        <end position="43"/>
    </location>
</feature>
<evidence type="ECO:0000313" key="2">
    <source>
        <dbReference type="EMBL" id="ACK52285.1"/>
    </source>
</evidence>
<protein>
    <submittedName>
        <fullName evidence="2">Uncharacterized protein</fullName>
    </submittedName>
</protein>
<evidence type="ECO:0000313" key="3">
    <source>
        <dbReference type="Proteomes" id="UP000002257"/>
    </source>
</evidence>
<feature type="transmembrane region" description="Helical" evidence="1">
    <location>
        <begin position="63"/>
        <end position="94"/>
    </location>
</feature>
<proteinExistence type="predicted"/>
<reference evidence="2 3" key="1">
    <citation type="journal article" date="2010" name="J. Bacteriol.">
        <title>Complete genome sequence of the aerobic facultative methanotroph Methylocella silvestris BL2.</title>
        <authorList>
            <person name="Chen Y."/>
            <person name="Crombie A."/>
            <person name="Rahman M.T."/>
            <person name="Dedysh S.N."/>
            <person name="Liesack W."/>
            <person name="Stott M.B."/>
            <person name="Alam M."/>
            <person name="Theisen A.R."/>
            <person name="Murrell J.C."/>
            <person name="Dunfield P.F."/>
        </authorList>
    </citation>
    <scope>NUCLEOTIDE SEQUENCE [LARGE SCALE GENOMIC DNA]</scope>
    <source>
        <strain evidence="3">DSM 15510 / CIP 108128 / LMG 27833 / NCIMB 13906 / BL2</strain>
    </source>
</reference>
<evidence type="ECO:0000256" key="1">
    <source>
        <dbReference type="SAM" id="Phobius"/>
    </source>
</evidence>
<name>B8ES70_METSB</name>
<organism evidence="2 3">
    <name type="scientific">Methylocella silvestris (strain DSM 15510 / CIP 108128 / LMG 27833 / NCIMB 13906 / BL2)</name>
    <dbReference type="NCBI Taxonomy" id="395965"/>
    <lineage>
        <taxon>Bacteria</taxon>
        <taxon>Pseudomonadati</taxon>
        <taxon>Pseudomonadota</taxon>
        <taxon>Alphaproteobacteria</taxon>
        <taxon>Hyphomicrobiales</taxon>
        <taxon>Beijerinckiaceae</taxon>
        <taxon>Methylocella</taxon>
    </lineage>
</organism>
<dbReference type="eggNOG" id="ENOG50313BJ">
    <property type="taxonomic scope" value="Bacteria"/>
</dbReference>
<dbReference type="Proteomes" id="UP000002257">
    <property type="component" value="Chromosome"/>
</dbReference>
<keyword evidence="1" id="KW-0472">Membrane</keyword>
<dbReference type="KEGG" id="msl:Msil_3382"/>
<gene>
    <name evidence="2" type="ordered locus">Msil_3382</name>
</gene>
<keyword evidence="1" id="KW-0812">Transmembrane</keyword>